<organism evidence="2">
    <name type="scientific">Oryza nivara</name>
    <name type="common">Indian wild rice</name>
    <name type="synonym">Oryza sativa f. spontanea</name>
    <dbReference type="NCBI Taxonomy" id="4536"/>
    <lineage>
        <taxon>Eukaryota</taxon>
        <taxon>Viridiplantae</taxon>
        <taxon>Streptophyta</taxon>
        <taxon>Embryophyta</taxon>
        <taxon>Tracheophyta</taxon>
        <taxon>Spermatophyta</taxon>
        <taxon>Magnoliopsida</taxon>
        <taxon>Liliopsida</taxon>
        <taxon>Poales</taxon>
        <taxon>Poaceae</taxon>
        <taxon>BOP clade</taxon>
        <taxon>Oryzoideae</taxon>
        <taxon>Oryzeae</taxon>
        <taxon>Oryzinae</taxon>
        <taxon>Oryza</taxon>
    </lineage>
</organism>
<accession>A0A0E0H2I0</accession>
<sequence length="68" mass="7486">MTYDFTSAGGTCKRRNKRNKREAFLRSRGAGALRRQRRGRFPQPRAAHPSATSASPSTSHRAITAAVT</sequence>
<dbReference type="HOGENOM" id="CLU_2798338_0_0_1"/>
<dbReference type="AlphaFoldDB" id="A0A0E0H2I0"/>
<name>A0A0E0H2I0_ORYNI</name>
<dbReference type="EnsemblPlants" id="ONIVA04G15180.1">
    <property type="protein sequence ID" value="ONIVA04G15180.1"/>
    <property type="gene ID" value="ONIVA04G15180"/>
</dbReference>
<keyword evidence="3" id="KW-1185">Reference proteome</keyword>
<reference evidence="2" key="2">
    <citation type="submission" date="2018-04" db="EMBL/GenBank/DDBJ databases">
        <title>OnivRS2 (Oryza nivara Reference Sequence Version 2).</title>
        <authorList>
            <person name="Zhang J."/>
            <person name="Kudrna D."/>
            <person name="Lee S."/>
            <person name="Talag J."/>
            <person name="Rajasekar S."/>
            <person name="Welchert J."/>
            <person name="Hsing Y.-I."/>
            <person name="Wing R.A."/>
        </authorList>
    </citation>
    <scope>NUCLEOTIDE SEQUENCE [LARGE SCALE GENOMIC DNA]</scope>
    <source>
        <strain evidence="2">SL10</strain>
    </source>
</reference>
<feature type="compositionally biased region" description="Low complexity" evidence="1">
    <location>
        <begin position="41"/>
        <end position="62"/>
    </location>
</feature>
<dbReference type="Gramene" id="ONIVA04G15180.1">
    <property type="protein sequence ID" value="ONIVA04G15180.1"/>
    <property type="gene ID" value="ONIVA04G15180"/>
</dbReference>
<evidence type="ECO:0000256" key="1">
    <source>
        <dbReference type="SAM" id="MobiDB-lite"/>
    </source>
</evidence>
<evidence type="ECO:0000313" key="3">
    <source>
        <dbReference type="Proteomes" id="UP000006591"/>
    </source>
</evidence>
<protein>
    <submittedName>
        <fullName evidence="2">Uncharacterized protein</fullName>
    </submittedName>
</protein>
<proteinExistence type="predicted"/>
<reference evidence="2" key="1">
    <citation type="submission" date="2015-04" db="UniProtKB">
        <authorList>
            <consortium name="EnsemblPlants"/>
        </authorList>
    </citation>
    <scope>IDENTIFICATION</scope>
    <source>
        <strain evidence="2">SL10</strain>
    </source>
</reference>
<feature type="region of interest" description="Disordered" evidence="1">
    <location>
        <begin position="1"/>
        <end position="68"/>
    </location>
</feature>
<dbReference type="Proteomes" id="UP000006591">
    <property type="component" value="Chromosome 4"/>
</dbReference>
<evidence type="ECO:0000313" key="2">
    <source>
        <dbReference type="EnsemblPlants" id="ONIVA04G15180.1"/>
    </source>
</evidence>